<sequence>MSFKFFAVFIFFYFAIGPSPFKHVSLVITFSLHLSFHSCLLPSLHNPPPLTTQSFLSLFFSRIFPTSSTSFPIVIYFLILLFDSHLLLFSFSSSHSFSFFLFFFFFFFFFFLSFFSSFSFPFSYSSNHSTFILLLYFSSIFFPFPSPFPIPTTNPVLSTSSSSFFSSFSFPFSYSSYHSTFIPFLLLLFFFFFFFFFFFCLNVPFSFHNNNVDIFTK</sequence>
<feature type="chain" id="PRO_5032964471" evidence="2">
    <location>
        <begin position="18"/>
        <end position="217"/>
    </location>
</feature>
<name>A0A812CBI9_ACAPH</name>
<organism evidence="3 4">
    <name type="scientific">Acanthosepion pharaonis</name>
    <name type="common">Pharaoh cuttlefish</name>
    <name type="synonym">Sepia pharaonis</name>
    <dbReference type="NCBI Taxonomy" id="158019"/>
    <lineage>
        <taxon>Eukaryota</taxon>
        <taxon>Metazoa</taxon>
        <taxon>Spiralia</taxon>
        <taxon>Lophotrochozoa</taxon>
        <taxon>Mollusca</taxon>
        <taxon>Cephalopoda</taxon>
        <taxon>Coleoidea</taxon>
        <taxon>Decapodiformes</taxon>
        <taxon>Sepiida</taxon>
        <taxon>Sepiina</taxon>
        <taxon>Sepiidae</taxon>
        <taxon>Acanthosepion</taxon>
    </lineage>
</organism>
<feature type="transmembrane region" description="Helical" evidence="1">
    <location>
        <begin position="180"/>
        <end position="201"/>
    </location>
</feature>
<proteinExistence type="predicted"/>
<keyword evidence="4" id="KW-1185">Reference proteome</keyword>
<keyword evidence="2" id="KW-0732">Signal</keyword>
<reference evidence="3" key="1">
    <citation type="submission" date="2021-01" db="EMBL/GenBank/DDBJ databases">
        <authorList>
            <person name="Li R."/>
            <person name="Bekaert M."/>
        </authorList>
    </citation>
    <scope>NUCLEOTIDE SEQUENCE</scope>
    <source>
        <strain evidence="3">Farmed</strain>
    </source>
</reference>
<evidence type="ECO:0000256" key="2">
    <source>
        <dbReference type="SAM" id="SignalP"/>
    </source>
</evidence>
<evidence type="ECO:0000256" key="1">
    <source>
        <dbReference type="SAM" id="Phobius"/>
    </source>
</evidence>
<evidence type="ECO:0000313" key="4">
    <source>
        <dbReference type="Proteomes" id="UP000597762"/>
    </source>
</evidence>
<feature type="transmembrane region" description="Helical" evidence="1">
    <location>
        <begin position="99"/>
        <end position="120"/>
    </location>
</feature>
<keyword evidence="1" id="KW-0812">Transmembrane</keyword>
<comment type="caution">
    <text evidence="3">The sequence shown here is derived from an EMBL/GenBank/DDBJ whole genome shotgun (WGS) entry which is preliminary data.</text>
</comment>
<feature type="transmembrane region" description="Helical" evidence="1">
    <location>
        <begin position="126"/>
        <end position="144"/>
    </location>
</feature>
<evidence type="ECO:0000313" key="3">
    <source>
        <dbReference type="EMBL" id="CAE1259619.1"/>
    </source>
</evidence>
<dbReference type="Proteomes" id="UP000597762">
    <property type="component" value="Unassembled WGS sequence"/>
</dbReference>
<accession>A0A812CBI9</accession>
<protein>
    <submittedName>
        <fullName evidence="3">Uncharacterized protein</fullName>
    </submittedName>
</protein>
<keyword evidence="1" id="KW-1133">Transmembrane helix</keyword>
<dbReference type="EMBL" id="CAHIKZ030001313">
    <property type="protein sequence ID" value="CAE1259619.1"/>
    <property type="molecule type" value="Genomic_DNA"/>
</dbReference>
<feature type="signal peptide" evidence="2">
    <location>
        <begin position="1"/>
        <end position="17"/>
    </location>
</feature>
<keyword evidence="1" id="KW-0472">Membrane</keyword>
<dbReference type="AlphaFoldDB" id="A0A812CBI9"/>
<gene>
    <name evidence="3" type="ORF">SPHA_31759</name>
</gene>